<comment type="caution">
    <text evidence="1">The sequence shown here is derived from an EMBL/GenBank/DDBJ whole genome shotgun (WGS) entry which is preliminary data.</text>
</comment>
<dbReference type="EMBL" id="JAVXUO010000783">
    <property type="protein sequence ID" value="KAK2989138.1"/>
    <property type="molecule type" value="Genomic_DNA"/>
</dbReference>
<sequence length="82" mass="9567">MRLSEYMDTIRGVVVSVQENESACTSFVESMPSYYDLTNQHGSSGLLKMKYMWSKDEVQTARILFYLRVNSDLRRTLISIYI</sequence>
<reference evidence="1" key="1">
    <citation type="submission" date="2022-12" db="EMBL/GenBank/DDBJ databases">
        <title>Draft genome assemblies for two species of Escallonia (Escalloniales).</title>
        <authorList>
            <person name="Chanderbali A."/>
            <person name="Dervinis C."/>
            <person name="Anghel I."/>
            <person name="Soltis D."/>
            <person name="Soltis P."/>
            <person name="Zapata F."/>
        </authorList>
    </citation>
    <scope>NUCLEOTIDE SEQUENCE</scope>
    <source>
        <strain evidence="1">UCBG92.1500</strain>
        <tissue evidence="1">Leaf</tissue>
    </source>
</reference>
<organism evidence="1 2">
    <name type="scientific">Escallonia rubra</name>
    <dbReference type="NCBI Taxonomy" id="112253"/>
    <lineage>
        <taxon>Eukaryota</taxon>
        <taxon>Viridiplantae</taxon>
        <taxon>Streptophyta</taxon>
        <taxon>Embryophyta</taxon>
        <taxon>Tracheophyta</taxon>
        <taxon>Spermatophyta</taxon>
        <taxon>Magnoliopsida</taxon>
        <taxon>eudicotyledons</taxon>
        <taxon>Gunneridae</taxon>
        <taxon>Pentapetalae</taxon>
        <taxon>asterids</taxon>
        <taxon>campanulids</taxon>
        <taxon>Escalloniales</taxon>
        <taxon>Escalloniaceae</taxon>
        <taxon>Escallonia</taxon>
    </lineage>
</organism>
<dbReference type="Proteomes" id="UP001187471">
    <property type="component" value="Unassembled WGS sequence"/>
</dbReference>
<name>A0AA88RQA5_9ASTE</name>
<evidence type="ECO:0000313" key="2">
    <source>
        <dbReference type="Proteomes" id="UP001187471"/>
    </source>
</evidence>
<dbReference type="PANTHER" id="PTHR36337:SF1">
    <property type="entry name" value="OBSCURIN-LIKE PROTEIN"/>
    <property type="match status" value="1"/>
</dbReference>
<dbReference type="AlphaFoldDB" id="A0AA88RQA5"/>
<keyword evidence="2" id="KW-1185">Reference proteome</keyword>
<accession>A0AA88RQA5</accession>
<protein>
    <submittedName>
        <fullName evidence="1">Uncharacterized protein</fullName>
    </submittedName>
</protein>
<gene>
    <name evidence="1" type="ORF">RJ640_027212</name>
</gene>
<proteinExistence type="predicted"/>
<dbReference type="PANTHER" id="PTHR36337">
    <property type="entry name" value="OBSCURIN-LIKE PROTEIN"/>
    <property type="match status" value="1"/>
</dbReference>
<evidence type="ECO:0000313" key="1">
    <source>
        <dbReference type="EMBL" id="KAK2989138.1"/>
    </source>
</evidence>